<protein>
    <submittedName>
        <fullName evidence="9">ABC transporter permease subunit</fullName>
    </submittedName>
</protein>
<evidence type="ECO:0000256" key="1">
    <source>
        <dbReference type="ARBA" id="ARBA00004651"/>
    </source>
</evidence>
<dbReference type="RefSeq" id="WP_366194001.1">
    <property type="nucleotide sequence ID" value="NZ_JBFBVU010000021.1"/>
</dbReference>
<evidence type="ECO:0000256" key="7">
    <source>
        <dbReference type="RuleBase" id="RU363032"/>
    </source>
</evidence>
<feature type="transmembrane region" description="Helical" evidence="7">
    <location>
        <begin position="68"/>
        <end position="87"/>
    </location>
</feature>
<keyword evidence="6 7" id="KW-0472">Membrane</keyword>
<dbReference type="Pfam" id="PF00528">
    <property type="entry name" value="BPD_transp_1"/>
    <property type="match status" value="1"/>
</dbReference>
<feature type="transmembrane region" description="Helical" evidence="7">
    <location>
        <begin position="99"/>
        <end position="119"/>
    </location>
</feature>
<dbReference type="PROSITE" id="PS50928">
    <property type="entry name" value="ABC_TM1"/>
    <property type="match status" value="1"/>
</dbReference>
<organism evidence="9 10">
    <name type="scientific">Meridianimarinicoccus marinus</name>
    <dbReference type="NCBI Taxonomy" id="3231483"/>
    <lineage>
        <taxon>Bacteria</taxon>
        <taxon>Pseudomonadati</taxon>
        <taxon>Pseudomonadota</taxon>
        <taxon>Alphaproteobacteria</taxon>
        <taxon>Rhodobacterales</taxon>
        <taxon>Paracoccaceae</taxon>
        <taxon>Meridianimarinicoccus</taxon>
    </lineage>
</organism>
<accession>A0ABV3LAI0</accession>
<sequence length="259" mass="28001">MTSSPIRLPKGVEPAVSLAGLLLLWIVAAHLTDDPSVLPGPLTVLKIAAQEFASGQLQYHVLATLGRVAAAFALAMGLGGALGLALGSWPALDRWISPWVTVFLNLPALVVIVLCYLWLGLNEPAAILAVAVNKTAMVAVTIREGVRSLDPQLGAMARLHRMSPLARFAHVIWPQLWPYVAASTRNGLAMIWKIVLVVEFLGRSNGVGFQIHLFFQLFETGHVLAYALSFVAVMLALEYGLLQPLDRRSRRWQAAATAS</sequence>
<dbReference type="PANTHER" id="PTHR30151:SF38">
    <property type="entry name" value="ALIPHATIC SULFONATES TRANSPORT PERMEASE PROTEIN SSUC-RELATED"/>
    <property type="match status" value="1"/>
</dbReference>
<dbReference type="InterPro" id="IPR000515">
    <property type="entry name" value="MetI-like"/>
</dbReference>
<evidence type="ECO:0000313" key="9">
    <source>
        <dbReference type="EMBL" id="MEV8468047.1"/>
    </source>
</evidence>
<feature type="transmembrane region" description="Helical" evidence="7">
    <location>
        <begin position="12"/>
        <end position="31"/>
    </location>
</feature>
<comment type="subcellular location">
    <subcellularLocation>
        <location evidence="1 7">Cell membrane</location>
        <topology evidence="1 7">Multi-pass membrane protein</topology>
    </subcellularLocation>
</comment>
<evidence type="ECO:0000256" key="2">
    <source>
        <dbReference type="ARBA" id="ARBA00022448"/>
    </source>
</evidence>
<keyword evidence="3" id="KW-1003">Cell membrane</keyword>
<keyword evidence="10" id="KW-1185">Reference proteome</keyword>
<dbReference type="Gene3D" id="1.10.3720.10">
    <property type="entry name" value="MetI-like"/>
    <property type="match status" value="1"/>
</dbReference>
<feature type="domain" description="ABC transmembrane type-1" evidence="8">
    <location>
        <begin position="61"/>
        <end position="243"/>
    </location>
</feature>
<dbReference type="CDD" id="cd06261">
    <property type="entry name" value="TM_PBP2"/>
    <property type="match status" value="1"/>
</dbReference>
<name>A0ABV3LAI0_9RHOB</name>
<evidence type="ECO:0000256" key="5">
    <source>
        <dbReference type="ARBA" id="ARBA00022989"/>
    </source>
</evidence>
<keyword evidence="4 7" id="KW-0812">Transmembrane</keyword>
<keyword evidence="5 7" id="KW-1133">Transmembrane helix</keyword>
<evidence type="ECO:0000313" key="10">
    <source>
        <dbReference type="Proteomes" id="UP001553161"/>
    </source>
</evidence>
<evidence type="ECO:0000256" key="6">
    <source>
        <dbReference type="ARBA" id="ARBA00023136"/>
    </source>
</evidence>
<evidence type="ECO:0000259" key="8">
    <source>
        <dbReference type="PROSITE" id="PS50928"/>
    </source>
</evidence>
<comment type="caution">
    <text evidence="9">The sequence shown here is derived from an EMBL/GenBank/DDBJ whole genome shotgun (WGS) entry which is preliminary data.</text>
</comment>
<dbReference type="EMBL" id="JBFBVU010000021">
    <property type="protein sequence ID" value="MEV8468047.1"/>
    <property type="molecule type" value="Genomic_DNA"/>
</dbReference>
<evidence type="ECO:0000256" key="4">
    <source>
        <dbReference type="ARBA" id="ARBA00022692"/>
    </source>
</evidence>
<keyword evidence="2 7" id="KW-0813">Transport</keyword>
<dbReference type="SUPFAM" id="SSF161098">
    <property type="entry name" value="MetI-like"/>
    <property type="match status" value="1"/>
</dbReference>
<dbReference type="PANTHER" id="PTHR30151">
    <property type="entry name" value="ALKANE SULFONATE ABC TRANSPORTER-RELATED, MEMBRANE SUBUNIT"/>
    <property type="match status" value="1"/>
</dbReference>
<comment type="similarity">
    <text evidence="7">Belongs to the binding-protein-dependent transport system permease family.</text>
</comment>
<proteinExistence type="inferred from homology"/>
<evidence type="ECO:0000256" key="3">
    <source>
        <dbReference type="ARBA" id="ARBA00022475"/>
    </source>
</evidence>
<dbReference type="InterPro" id="IPR035906">
    <property type="entry name" value="MetI-like_sf"/>
</dbReference>
<reference evidence="9 10" key="1">
    <citation type="submission" date="2024-07" db="EMBL/GenBank/DDBJ databases">
        <authorList>
            <person name="Kang M."/>
        </authorList>
    </citation>
    <scope>NUCLEOTIDE SEQUENCE [LARGE SCALE GENOMIC DNA]</scope>
    <source>
        <strain evidence="9 10">DFM31</strain>
    </source>
</reference>
<dbReference type="Proteomes" id="UP001553161">
    <property type="component" value="Unassembled WGS sequence"/>
</dbReference>
<feature type="transmembrane region" description="Helical" evidence="7">
    <location>
        <begin position="223"/>
        <end position="242"/>
    </location>
</feature>
<gene>
    <name evidence="9" type="ORF">AB0T83_14820</name>
</gene>